<sequence>MNSNFAHDVSQCLLQAVERVKIANAEGDPILSAWLPGAEALLKQAPKRAPAGTKTVYCVTFEGESFGCVNWYHDAANRPEAYLGDDHVFFDLDVPEGATKEEIGSLADLAAWEMWYDVGRPDCRRVPPKFPNYPIEVRFACICEEGTTRSRAKLDLESGYVFAIDASDQDVRLKKLLAETIEVGSKAISVSRRDGVRYFVSPEDLRELKEQRPLACEPGAVVEVDFHGEIAVGSVKAQIGALNVVVVNVAGTDYGFHRLQIGRAMTSKLLAEKYPEKGSMPHHVTCLLYQLRESEVGRLSRSSEVAVADLQDLDRGARAVVASMLFGKCSKDARNFLLNDEHSHVRSCAVISQSELVPAT</sequence>
<comment type="caution">
    <text evidence="1">The sequence shown here is derived from an EMBL/GenBank/DDBJ whole genome shotgun (WGS) entry which is preliminary data.</text>
</comment>
<dbReference type="Proteomes" id="UP000664048">
    <property type="component" value="Unassembled WGS sequence"/>
</dbReference>
<proteinExistence type="predicted"/>
<name>A0AAP1V4X0_9BURK</name>
<accession>A0AAP1V4X0</accession>
<dbReference type="EMBL" id="JAGEMX010000009">
    <property type="protein sequence ID" value="MBO1832834.1"/>
    <property type="molecule type" value="Genomic_DNA"/>
</dbReference>
<evidence type="ECO:0000313" key="3">
    <source>
        <dbReference type="Proteomes" id="UP000611459"/>
    </source>
</evidence>
<reference evidence="2 4" key="2">
    <citation type="submission" date="2021-03" db="EMBL/GenBank/DDBJ databases">
        <title>Clinical course, treatment and visual outcome of an outbreak of Burkholderia contaminans endophthalmitis following cataract surgery.</title>
        <authorList>
            <person name="Lind C."/>
            <person name="Olsen K."/>
            <person name="Angelsen N.K."/>
            <person name="Krefting E.A."/>
            <person name="Fossen K."/>
            <person name="Gravningen K."/>
            <person name="Depoorter E."/>
            <person name="Vandamme P."/>
            <person name="Bertelsen G."/>
        </authorList>
    </citation>
    <scope>NUCLEOTIDE SEQUENCE [LARGE SCALE GENOMIC DNA]</scope>
    <source>
        <strain evidence="2 4">51242556</strain>
    </source>
</reference>
<keyword evidence="4" id="KW-1185">Reference proteome</keyword>
<reference evidence="1" key="1">
    <citation type="submission" date="2021-01" db="EMBL/GenBank/DDBJ databases">
        <title>Outbreak of Burkholderia contaminns endophthalmitis traced to a clinical ventilation system.</title>
        <authorList>
            <person name="Lipuma J."/>
            <person name="Spilker T."/>
            <person name="Kratholm J."/>
        </authorList>
    </citation>
    <scope>NUCLEOTIDE SEQUENCE</scope>
    <source>
        <strain evidence="1">HI4954</strain>
    </source>
</reference>
<protein>
    <submittedName>
        <fullName evidence="1">Uncharacterized protein</fullName>
    </submittedName>
</protein>
<evidence type="ECO:0000313" key="2">
    <source>
        <dbReference type="EMBL" id="MBO1832834.1"/>
    </source>
</evidence>
<dbReference type="AlphaFoldDB" id="A0AAP1V4X0"/>
<evidence type="ECO:0000313" key="4">
    <source>
        <dbReference type="Proteomes" id="UP000664048"/>
    </source>
</evidence>
<gene>
    <name evidence="2" type="ORF">J4M89_25940</name>
    <name evidence="1" type="ORF">JIN94_18885</name>
</gene>
<organism evidence="1 3">
    <name type="scientific">Burkholderia contaminans</name>
    <dbReference type="NCBI Taxonomy" id="488447"/>
    <lineage>
        <taxon>Bacteria</taxon>
        <taxon>Pseudomonadati</taxon>
        <taxon>Pseudomonadota</taxon>
        <taxon>Betaproteobacteria</taxon>
        <taxon>Burkholderiales</taxon>
        <taxon>Burkholderiaceae</taxon>
        <taxon>Burkholderia</taxon>
        <taxon>Burkholderia cepacia complex</taxon>
    </lineage>
</organism>
<dbReference type="EMBL" id="JAENIB010000007">
    <property type="protein sequence ID" value="MBK1931955.1"/>
    <property type="molecule type" value="Genomic_DNA"/>
</dbReference>
<dbReference type="RefSeq" id="WP_174956823.1">
    <property type="nucleotide sequence ID" value="NZ_JAENHZ010000008.1"/>
</dbReference>
<evidence type="ECO:0000313" key="1">
    <source>
        <dbReference type="EMBL" id="MBK1931955.1"/>
    </source>
</evidence>
<dbReference type="Proteomes" id="UP000611459">
    <property type="component" value="Unassembled WGS sequence"/>
</dbReference>